<dbReference type="InterPro" id="IPR001387">
    <property type="entry name" value="Cro/C1-type_HTH"/>
</dbReference>
<evidence type="ECO:0000256" key="2">
    <source>
        <dbReference type="ARBA" id="ARBA00023012"/>
    </source>
</evidence>
<feature type="DNA-binding region" description="OmpR/PhoB-type" evidence="6">
    <location>
        <begin position="85"/>
        <end position="185"/>
    </location>
</feature>
<dbReference type="STRING" id="452652.KSE_37890"/>
<dbReference type="Pfam" id="PF13191">
    <property type="entry name" value="AAA_16"/>
    <property type="match status" value="1"/>
</dbReference>
<dbReference type="eggNOG" id="COG3629">
    <property type="taxonomic scope" value="Bacteria"/>
</dbReference>
<dbReference type="PRINTS" id="PR00364">
    <property type="entry name" value="DISEASERSIST"/>
</dbReference>
<dbReference type="Gene3D" id="1.25.40.10">
    <property type="entry name" value="Tetratricopeptide repeat domain"/>
    <property type="match status" value="2"/>
</dbReference>
<accession>E4NEF6</accession>
<feature type="region of interest" description="Disordered" evidence="7">
    <location>
        <begin position="727"/>
        <end position="753"/>
    </location>
</feature>
<protein>
    <submittedName>
        <fullName evidence="10">Putative AfsR family transcriptional regulator</fullName>
    </submittedName>
</protein>
<evidence type="ECO:0000256" key="5">
    <source>
        <dbReference type="ARBA" id="ARBA00023163"/>
    </source>
</evidence>
<dbReference type="PANTHER" id="PTHR35807">
    <property type="entry name" value="TRANSCRIPTIONAL REGULATOR REDD-RELATED"/>
    <property type="match status" value="1"/>
</dbReference>
<dbReference type="InterPro" id="IPR041664">
    <property type="entry name" value="AAA_16"/>
</dbReference>
<evidence type="ECO:0000256" key="3">
    <source>
        <dbReference type="ARBA" id="ARBA00023015"/>
    </source>
</evidence>
<dbReference type="GO" id="GO:0000160">
    <property type="term" value="P:phosphorelay signal transduction system"/>
    <property type="evidence" value="ECO:0007669"/>
    <property type="project" value="UniProtKB-KW"/>
</dbReference>
<dbReference type="Proteomes" id="UP000007076">
    <property type="component" value="Chromosome"/>
</dbReference>
<dbReference type="Gene3D" id="3.40.50.300">
    <property type="entry name" value="P-loop containing nucleotide triphosphate hydrolases"/>
    <property type="match status" value="1"/>
</dbReference>
<dbReference type="KEGG" id="ksk:KSE_37890"/>
<dbReference type="Pfam" id="PF00486">
    <property type="entry name" value="Trans_reg_C"/>
    <property type="match status" value="1"/>
</dbReference>
<feature type="region of interest" description="Disordered" evidence="7">
    <location>
        <begin position="701"/>
        <end position="720"/>
    </location>
</feature>
<evidence type="ECO:0000259" key="9">
    <source>
        <dbReference type="PROSITE" id="PS51755"/>
    </source>
</evidence>
<dbReference type="InterPro" id="IPR036388">
    <property type="entry name" value="WH-like_DNA-bd_sf"/>
</dbReference>
<name>E4NEF6_KITSK</name>
<dbReference type="InterPro" id="IPR005158">
    <property type="entry name" value="BTAD"/>
</dbReference>
<dbReference type="Pfam" id="PF13560">
    <property type="entry name" value="HTH_31"/>
    <property type="match status" value="1"/>
</dbReference>
<evidence type="ECO:0000256" key="6">
    <source>
        <dbReference type="PROSITE-ProRule" id="PRU01091"/>
    </source>
</evidence>
<dbReference type="InterPro" id="IPR011990">
    <property type="entry name" value="TPR-like_helical_dom_sf"/>
</dbReference>
<keyword evidence="3" id="KW-0805">Transcription regulation</keyword>
<dbReference type="SMART" id="SM00862">
    <property type="entry name" value="Trans_reg_C"/>
    <property type="match status" value="1"/>
</dbReference>
<organism evidence="10 11">
    <name type="scientific">Kitasatospora setae (strain ATCC 33774 / DSM 43861 / JCM 3304 / KCC A-0304 / NBRC 14216 / KM-6054)</name>
    <name type="common">Streptomyces setae</name>
    <dbReference type="NCBI Taxonomy" id="452652"/>
    <lineage>
        <taxon>Bacteria</taxon>
        <taxon>Bacillati</taxon>
        <taxon>Actinomycetota</taxon>
        <taxon>Actinomycetes</taxon>
        <taxon>Kitasatosporales</taxon>
        <taxon>Streptomycetaceae</taxon>
        <taxon>Kitasatospora</taxon>
    </lineage>
</organism>
<dbReference type="EMBL" id="AP010968">
    <property type="protein sequence ID" value="BAJ29587.1"/>
    <property type="molecule type" value="Genomic_DNA"/>
</dbReference>
<evidence type="ECO:0000313" key="10">
    <source>
        <dbReference type="EMBL" id="BAJ29587.1"/>
    </source>
</evidence>
<dbReference type="SMART" id="SM00028">
    <property type="entry name" value="TPR"/>
    <property type="match status" value="4"/>
</dbReference>
<dbReference type="eggNOG" id="COG3903">
    <property type="taxonomic scope" value="Bacteria"/>
</dbReference>
<dbReference type="eggNOG" id="COG1813">
    <property type="taxonomic scope" value="Bacteria"/>
</dbReference>
<dbReference type="PROSITE" id="PS50943">
    <property type="entry name" value="HTH_CROC1"/>
    <property type="match status" value="1"/>
</dbReference>
<dbReference type="SMART" id="SM01043">
    <property type="entry name" value="BTAD"/>
    <property type="match status" value="1"/>
</dbReference>
<keyword evidence="4 6" id="KW-0238">DNA-binding</keyword>
<sequence>MAEHGTDQPSAFGPLLRDLRTRAGSSQQATAARAGISARALRDLEHGRVRRPREQTVRRLADALGLSAGETGALRAAAARGGEADGPPEPGRTTLLVLGPLSLRRGRDTVPVGSPTLRRLLGLLALAHPAAATRQEITDTLWPSGPPDSQQSLIHTYVSQLRRLLDPEGPAPAVARTPAGYRLDLPRHRIDLGRFDELLARTTSLRHAPDPDAAHQDLTRALRWWRGPVLADADPVLRRHPAAVAANERRIRAALLHADTALLLRRPDHAVPLLRELAHTEPLHEGLHARLVLTLAASGRQDAALDAYARLRARLDEELGVTPGPELQDAHLRVLRGHPRTTPAPAPASTTLPVPVPAQLSSPPRQFVGRDRQLRELDALLPAAPADGSPLVAVVGPPGVGKSALVAHWAHGHRDRFPDGRLHADLRGHADRPPARPDTVLARFLRALGTPPDRLPADPDEAAALYRTLLADRRLLIVLDDARDAAQVRPLLPGAPGCTVLVTGRGRLTGLLAGDGARRLTLDPLDPAEGSLLLGTVLGPSRVAAEPAAARRLVHACGGLPLALRIAAADLTTRGTALTDYAPARPDAALLARLDLPDDPHTGLRVAFDRSYRALPAPARHLFRLLGHAPAAGLTAETAATLAATTPAETATQLARLADAHLLHERPPGHYRLPGLLHPYAAGLPDETGRPLDVNQLPDAKRASDLDRDPEHNQLIDLTRTTDRKVLPLLTPSLSRTPSLPRTPARQPQPGPYPDDITVLGLICWKLGRLPEAADHFAHAARLLGAPSRDDGPGGAADREDRDREDRDREDADREAIARTNLAVVQRALGRPAEAIRLLGETLPVHRRHHNRFSAAVALTCLSAAHTDLGDHATGQLLAHSALTAARAVRHRALQANAQLALAESHFTARRTAEAAAAHREALALAEASGDRHPQAAALAGLAAALLDTDPRAALRTAERALALARAAEFRVLEGEALTVLTRVRARLGDPHTALSLGRDALARQRETGHRPGEARAHLALAQAAAALGSDAEAVRHRREALLITRAAAGSIPPN</sequence>
<dbReference type="SUPFAM" id="SSF52540">
    <property type="entry name" value="P-loop containing nucleoside triphosphate hydrolases"/>
    <property type="match status" value="1"/>
</dbReference>
<proteinExistence type="inferred from homology"/>
<gene>
    <name evidence="10" type="ordered locus">KSE_37890</name>
</gene>
<dbReference type="SUPFAM" id="SSF47413">
    <property type="entry name" value="lambda repressor-like DNA-binding domains"/>
    <property type="match status" value="1"/>
</dbReference>
<keyword evidence="5" id="KW-0804">Transcription</keyword>
<feature type="domain" description="OmpR/PhoB-type" evidence="9">
    <location>
        <begin position="85"/>
        <end position="185"/>
    </location>
</feature>
<comment type="similarity">
    <text evidence="1">Belongs to the AfsR/DnrI/RedD regulatory family.</text>
</comment>
<dbReference type="PROSITE" id="PS51755">
    <property type="entry name" value="OMPR_PHOB"/>
    <property type="match status" value="1"/>
</dbReference>
<evidence type="ECO:0000256" key="1">
    <source>
        <dbReference type="ARBA" id="ARBA00005820"/>
    </source>
</evidence>
<dbReference type="InterPro" id="IPR051677">
    <property type="entry name" value="AfsR-DnrI-RedD_regulator"/>
</dbReference>
<feature type="region of interest" description="Disordered" evidence="7">
    <location>
        <begin position="785"/>
        <end position="814"/>
    </location>
</feature>
<feature type="compositionally biased region" description="Low complexity" evidence="7">
    <location>
        <begin position="340"/>
        <end position="353"/>
    </location>
</feature>
<dbReference type="GO" id="GO:0006355">
    <property type="term" value="P:regulation of DNA-templated transcription"/>
    <property type="evidence" value="ECO:0007669"/>
    <property type="project" value="InterPro"/>
</dbReference>
<dbReference type="RefSeq" id="WP_014136893.1">
    <property type="nucleotide sequence ID" value="NC_016109.1"/>
</dbReference>
<dbReference type="PATRIC" id="fig|452652.3.peg.3786"/>
<dbReference type="Gene3D" id="1.10.260.40">
    <property type="entry name" value="lambda repressor-like DNA-binding domains"/>
    <property type="match status" value="1"/>
</dbReference>
<evidence type="ECO:0000313" key="11">
    <source>
        <dbReference type="Proteomes" id="UP000007076"/>
    </source>
</evidence>
<dbReference type="InterPro" id="IPR010982">
    <property type="entry name" value="Lambda_DNA-bd_dom_sf"/>
</dbReference>
<evidence type="ECO:0000256" key="7">
    <source>
        <dbReference type="SAM" id="MobiDB-lite"/>
    </source>
</evidence>
<feature type="region of interest" description="Disordered" evidence="7">
    <location>
        <begin position="1"/>
        <end position="35"/>
    </location>
</feature>
<dbReference type="InterPro" id="IPR016032">
    <property type="entry name" value="Sig_transdc_resp-reg_C-effctor"/>
</dbReference>
<dbReference type="GO" id="GO:0003677">
    <property type="term" value="F:DNA binding"/>
    <property type="evidence" value="ECO:0007669"/>
    <property type="project" value="UniProtKB-UniRule"/>
</dbReference>
<evidence type="ECO:0000256" key="4">
    <source>
        <dbReference type="ARBA" id="ARBA00023125"/>
    </source>
</evidence>
<dbReference type="Gene3D" id="1.10.10.10">
    <property type="entry name" value="Winged helix-like DNA-binding domain superfamily/Winged helix DNA-binding domain"/>
    <property type="match status" value="1"/>
</dbReference>
<feature type="region of interest" description="Disordered" evidence="7">
    <location>
        <begin position="339"/>
        <end position="364"/>
    </location>
</feature>
<evidence type="ECO:0000259" key="8">
    <source>
        <dbReference type="PROSITE" id="PS50943"/>
    </source>
</evidence>
<dbReference type="SUPFAM" id="SSF48452">
    <property type="entry name" value="TPR-like"/>
    <property type="match status" value="2"/>
</dbReference>
<dbReference type="PANTHER" id="PTHR35807:SF1">
    <property type="entry name" value="TRANSCRIPTIONAL REGULATOR REDD"/>
    <property type="match status" value="1"/>
</dbReference>
<dbReference type="InterPro" id="IPR019734">
    <property type="entry name" value="TPR_rpt"/>
</dbReference>
<dbReference type="AlphaFoldDB" id="E4NEF6"/>
<reference evidence="10 11" key="1">
    <citation type="journal article" date="2010" name="DNA Res.">
        <title>Genome sequence of Kitasatospora setae NBRC 14216T: an evolutionary snapshot of the family Streptomycetaceae.</title>
        <authorList>
            <person name="Ichikawa N."/>
            <person name="Oguchi A."/>
            <person name="Ikeda H."/>
            <person name="Ishikawa J."/>
            <person name="Kitani S."/>
            <person name="Watanabe Y."/>
            <person name="Nakamura S."/>
            <person name="Katano Y."/>
            <person name="Kishi E."/>
            <person name="Sasagawa M."/>
            <person name="Ankai A."/>
            <person name="Fukui S."/>
            <person name="Hashimoto Y."/>
            <person name="Kamata S."/>
            <person name="Otoguro M."/>
            <person name="Tanikawa S."/>
            <person name="Nihira T."/>
            <person name="Horinouchi S."/>
            <person name="Ohnishi Y."/>
            <person name="Hayakawa M."/>
            <person name="Kuzuyama T."/>
            <person name="Arisawa A."/>
            <person name="Nomoto F."/>
            <person name="Miura H."/>
            <person name="Takahashi Y."/>
            <person name="Fujita N."/>
        </authorList>
    </citation>
    <scope>NUCLEOTIDE SEQUENCE [LARGE SCALE GENOMIC DNA]</scope>
    <source>
        <strain evidence="11">ATCC 33774 / DSM 43861 / JCM 3304 / KCC A-0304 / NBRC 14216 / KM-6054</strain>
    </source>
</reference>
<dbReference type="CDD" id="cd00093">
    <property type="entry name" value="HTH_XRE"/>
    <property type="match status" value="1"/>
</dbReference>
<dbReference type="InterPro" id="IPR001867">
    <property type="entry name" value="OmpR/PhoB-type_DNA-bd"/>
</dbReference>
<dbReference type="CDD" id="cd15831">
    <property type="entry name" value="BTAD"/>
    <property type="match status" value="1"/>
</dbReference>
<dbReference type="HOGENOM" id="CLU_004665_2_0_11"/>
<feature type="domain" description="HTH cro/C1-type" evidence="8">
    <location>
        <begin position="16"/>
        <end position="71"/>
    </location>
</feature>
<keyword evidence="2" id="KW-0902">Two-component regulatory system</keyword>
<keyword evidence="11" id="KW-1185">Reference proteome</keyword>
<feature type="compositionally biased region" description="Low complexity" evidence="7">
    <location>
        <begin position="727"/>
        <end position="744"/>
    </location>
</feature>
<dbReference type="Pfam" id="PF03704">
    <property type="entry name" value="BTAD"/>
    <property type="match status" value="1"/>
</dbReference>
<dbReference type="InterPro" id="IPR027417">
    <property type="entry name" value="P-loop_NTPase"/>
</dbReference>
<dbReference type="SMART" id="SM00530">
    <property type="entry name" value="HTH_XRE"/>
    <property type="match status" value="1"/>
</dbReference>
<dbReference type="SUPFAM" id="SSF46894">
    <property type="entry name" value="C-terminal effector domain of the bipartite response regulators"/>
    <property type="match status" value="1"/>
</dbReference>
<feature type="compositionally biased region" description="Basic and acidic residues" evidence="7">
    <location>
        <begin position="788"/>
        <end position="814"/>
    </location>
</feature>